<feature type="transmembrane region" description="Helical" evidence="1">
    <location>
        <begin position="45"/>
        <end position="63"/>
    </location>
</feature>
<keyword evidence="1" id="KW-0472">Membrane</keyword>
<keyword evidence="1" id="KW-0812">Transmembrane</keyword>
<organism evidence="2 3">
    <name type="scientific">Conexibacter stalactiti</name>
    <dbReference type="NCBI Taxonomy" id="1940611"/>
    <lineage>
        <taxon>Bacteria</taxon>
        <taxon>Bacillati</taxon>
        <taxon>Actinomycetota</taxon>
        <taxon>Thermoleophilia</taxon>
        <taxon>Solirubrobacterales</taxon>
        <taxon>Conexibacteraceae</taxon>
        <taxon>Conexibacter</taxon>
    </lineage>
</organism>
<proteinExistence type="predicted"/>
<comment type="caution">
    <text evidence="2">The sequence shown here is derived from an EMBL/GenBank/DDBJ whole genome shotgun (WGS) entry which is preliminary data.</text>
</comment>
<evidence type="ECO:0000313" key="3">
    <source>
        <dbReference type="Proteomes" id="UP001284601"/>
    </source>
</evidence>
<feature type="transmembrane region" description="Helical" evidence="1">
    <location>
        <begin position="70"/>
        <end position="90"/>
    </location>
</feature>
<dbReference type="EMBL" id="JAWSTH010000162">
    <property type="protein sequence ID" value="MDW5598658.1"/>
    <property type="molecule type" value="Genomic_DNA"/>
</dbReference>
<protein>
    <submittedName>
        <fullName evidence="2">Uncharacterized protein</fullName>
    </submittedName>
</protein>
<dbReference type="RefSeq" id="WP_318601202.1">
    <property type="nucleotide sequence ID" value="NZ_JAWSTH010000162.1"/>
</dbReference>
<evidence type="ECO:0000313" key="2">
    <source>
        <dbReference type="EMBL" id="MDW5598658.1"/>
    </source>
</evidence>
<gene>
    <name evidence="2" type="ORF">R7226_30130</name>
</gene>
<accession>A0ABU4HZD7</accession>
<dbReference type="Proteomes" id="UP001284601">
    <property type="component" value="Unassembled WGS sequence"/>
</dbReference>
<sequence>MSAAETAFITGRTDAAQAPAAVALAEPAAEAAPKQVAVNDSDSPLLFVFMLPMLAIIGCVLLIGQSPTWALVGISMATIGVMTALVMWAINRLLADGDGEGHPDVVPH</sequence>
<name>A0ABU4HZD7_9ACTN</name>
<reference evidence="3" key="1">
    <citation type="submission" date="2023-07" db="EMBL/GenBank/DDBJ databases">
        <title>Conexibacter stalactiti sp. nov., isolated from stalactites in a lava cave and emended description of the genus Conexibacter.</title>
        <authorList>
            <person name="Lee S.D."/>
        </authorList>
    </citation>
    <scope>NUCLEOTIDE SEQUENCE [LARGE SCALE GENOMIC DNA]</scope>
    <source>
        <strain evidence="3">KCTC 39840</strain>
    </source>
</reference>
<keyword evidence="1" id="KW-1133">Transmembrane helix</keyword>
<keyword evidence="3" id="KW-1185">Reference proteome</keyword>
<evidence type="ECO:0000256" key="1">
    <source>
        <dbReference type="SAM" id="Phobius"/>
    </source>
</evidence>